<protein>
    <submittedName>
        <fullName evidence="1">Uncharacterized protein</fullName>
    </submittedName>
</protein>
<evidence type="ECO:0000313" key="1">
    <source>
        <dbReference type="EMBL" id="PJR03051.1"/>
    </source>
</evidence>
<dbReference type="OrthoDB" id="982085at2"/>
<gene>
    <name evidence="1" type="ORF">CDL10_00015</name>
</gene>
<dbReference type="Proteomes" id="UP000231960">
    <property type="component" value="Unassembled WGS sequence"/>
</dbReference>
<proteinExistence type="predicted"/>
<reference evidence="1 2" key="1">
    <citation type="submission" date="2017-06" db="EMBL/GenBank/DDBJ databases">
        <title>Description of Avrilella dinanensis gen. nov. sp. nov.</title>
        <authorList>
            <person name="Leyer C."/>
            <person name="Sassi M."/>
            <person name="Minet J."/>
            <person name="Kayal S."/>
            <person name="Cattoir V."/>
        </authorList>
    </citation>
    <scope>NUCLEOTIDE SEQUENCE [LARGE SCALE GENOMIC DNA]</scope>
    <source>
        <strain evidence="1 2">UR159</strain>
    </source>
</reference>
<name>A0A2M9R2G9_9FLAO</name>
<organism evidence="1 2">
    <name type="scientific">Avrilella dinanensis</name>
    <dbReference type="NCBI Taxonomy" id="2008672"/>
    <lineage>
        <taxon>Bacteria</taxon>
        <taxon>Pseudomonadati</taxon>
        <taxon>Bacteroidota</taxon>
        <taxon>Flavobacteriia</taxon>
        <taxon>Flavobacteriales</taxon>
        <taxon>Flavobacteriaceae</taxon>
        <taxon>Avrilella</taxon>
    </lineage>
</organism>
<dbReference type="RefSeq" id="WP_100676621.1">
    <property type="nucleotide sequence ID" value="NZ_NIPO01000001.1"/>
</dbReference>
<dbReference type="EMBL" id="NIPO01000001">
    <property type="protein sequence ID" value="PJR03051.1"/>
    <property type="molecule type" value="Genomic_DNA"/>
</dbReference>
<comment type="caution">
    <text evidence="1">The sequence shown here is derived from an EMBL/GenBank/DDBJ whole genome shotgun (WGS) entry which is preliminary data.</text>
</comment>
<sequence length="157" mass="16431">MNELMQMVEQFTKQNLNQTSESKVAEVAKETGNSLVEGFKSGNLTDLLNLGENTNVNALASNPMIGSIIENLSGNLTKKVGLDSTTSNQFAGSVIPQLISAVIAGVKDGKFELSDLMSMAGAAGLDQNGDGKLDLKDAMAAVTNGKLGDMLGGFFKK</sequence>
<keyword evidence="2" id="KW-1185">Reference proteome</keyword>
<dbReference type="AlphaFoldDB" id="A0A2M9R2G9"/>
<evidence type="ECO:0000313" key="2">
    <source>
        <dbReference type="Proteomes" id="UP000231960"/>
    </source>
</evidence>
<accession>A0A2M9R2G9</accession>